<keyword evidence="2" id="KW-1185">Reference proteome</keyword>
<name>A0A0L6UJ51_9BASI</name>
<feature type="non-terminal residue" evidence="1">
    <location>
        <position position="116"/>
    </location>
</feature>
<dbReference type="VEuPathDB" id="FungiDB:VP01_5560g1"/>
<dbReference type="Proteomes" id="UP000037035">
    <property type="component" value="Unassembled WGS sequence"/>
</dbReference>
<dbReference type="EMBL" id="LAVV01010786">
    <property type="protein sequence ID" value="KNZ48571.1"/>
    <property type="molecule type" value="Genomic_DNA"/>
</dbReference>
<sequence length="116" mass="13352">AAFKSFFEDKSIDLDDAEYWFEIDALGIDPIATTELVLSYPKNTSPASNGLMLRQARQFDEFLSLGTRLLLPIFLSDTDIIEEIRRRSSSDARLKEISNKHLTKYSMVDGLFYHRN</sequence>
<dbReference type="AlphaFoldDB" id="A0A0L6UJ51"/>
<feature type="non-terminal residue" evidence="1">
    <location>
        <position position="1"/>
    </location>
</feature>
<proteinExistence type="predicted"/>
<reference evidence="1 2" key="1">
    <citation type="submission" date="2015-08" db="EMBL/GenBank/DDBJ databases">
        <title>Next Generation Sequencing and Analysis of the Genome of Puccinia sorghi L Schw, the Causal Agent of Maize Common Rust.</title>
        <authorList>
            <person name="Rochi L."/>
            <person name="Burguener G."/>
            <person name="Darino M."/>
            <person name="Turjanski A."/>
            <person name="Kreff E."/>
            <person name="Dieguez M.J."/>
            <person name="Sacco F."/>
        </authorList>
    </citation>
    <scope>NUCLEOTIDE SEQUENCE [LARGE SCALE GENOMIC DNA]</scope>
    <source>
        <strain evidence="1 2">RO10H11247</strain>
    </source>
</reference>
<evidence type="ECO:0000313" key="1">
    <source>
        <dbReference type="EMBL" id="KNZ48571.1"/>
    </source>
</evidence>
<evidence type="ECO:0000313" key="2">
    <source>
        <dbReference type="Proteomes" id="UP000037035"/>
    </source>
</evidence>
<gene>
    <name evidence="1" type="ORF">VP01_5560g1</name>
</gene>
<accession>A0A0L6UJ51</accession>
<protein>
    <submittedName>
        <fullName evidence="1">Uncharacterized protein</fullName>
    </submittedName>
</protein>
<comment type="caution">
    <text evidence="1">The sequence shown here is derived from an EMBL/GenBank/DDBJ whole genome shotgun (WGS) entry which is preliminary data.</text>
</comment>
<organism evidence="1 2">
    <name type="scientific">Puccinia sorghi</name>
    <dbReference type="NCBI Taxonomy" id="27349"/>
    <lineage>
        <taxon>Eukaryota</taxon>
        <taxon>Fungi</taxon>
        <taxon>Dikarya</taxon>
        <taxon>Basidiomycota</taxon>
        <taxon>Pucciniomycotina</taxon>
        <taxon>Pucciniomycetes</taxon>
        <taxon>Pucciniales</taxon>
        <taxon>Pucciniaceae</taxon>
        <taxon>Puccinia</taxon>
    </lineage>
</organism>